<dbReference type="PROSITE" id="PS00061">
    <property type="entry name" value="ADH_SHORT"/>
    <property type="match status" value="2"/>
</dbReference>
<dbReference type="GO" id="GO:0016491">
    <property type="term" value="F:oxidoreductase activity"/>
    <property type="evidence" value="ECO:0007669"/>
    <property type="project" value="UniProtKB-KW"/>
</dbReference>
<accession>A0A426X3L0</accession>
<name>A0A426X3L0_ENSVE</name>
<dbReference type="AlphaFoldDB" id="A0A426X3L0"/>
<keyword evidence="1" id="KW-0521">NADP</keyword>
<dbReference type="Pfam" id="PF00106">
    <property type="entry name" value="adh_short"/>
    <property type="match status" value="2"/>
</dbReference>
<evidence type="ECO:0000313" key="3">
    <source>
        <dbReference type="EMBL" id="RRT34049.1"/>
    </source>
</evidence>
<dbReference type="PANTHER" id="PTHR42898:SF6">
    <property type="entry name" value="NADP-DEPENDENT MANNITOL DEHYDROGENASE"/>
    <property type="match status" value="1"/>
</dbReference>
<dbReference type="PRINTS" id="PR00081">
    <property type="entry name" value="GDHRDH"/>
</dbReference>
<dbReference type="FunFam" id="3.40.50.720:FF:000084">
    <property type="entry name" value="Short-chain dehydrogenase reductase"/>
    <property type="match status" value="2"/>
</dbReference>
<dbReference type="PRINTS" id="PR00080">
    <property type="entry name" value="SDRFAMILY"/>
</dbReference>
<dbReference type="Gene3D" id="3.40.50.720">
    <property type="entry name" value="NAD(P)-binding Rossmann-like Domain"/>
    <property type="match status" value="3"/>
</dbReference>
<dbReference type="InterPro" id="IPR002347">
    <property type="entry name" value="SDR_fam"/>
</dbReference>
<dbReference type="Proteomes" id="UP000287651">
    <property type="component" value="Unassembled WGS sequence"/>
</dbReference>
<gene>
    <name evidence="3" type="ORF">B296_00044518</name>
</gene>
<dbReference type="InterPro" id="IPR036291">
    <property type="entry name" value="NAD(P)-bd_dom_sf"/>
</dbReference>
<sequence length="639" mass="70068">MNLTITGSVCDVSSPVERENLMDRVRSIFDGKLNILVSFFMAVLSFDSASEIPETPLKQRAMNQLTRSLACEWAKDNIRTNCVAPGVIRTPLTRPLLDNDKFVAKETHRVPLRRFGEPEEVAAVVAFLCLPASCYVNGQVICIDGGKTINGNLVLSRPALSETQQLIHYIRYRNAVGLSIAQAIEFFTEESVRGGERKKPWLPTQYGIVEELAKLGATVYTCARNEAELKKCLQQWEAKSFKVLGSTCDVSSPVERERLMENVKSAFHGKLDILVSNAGTGIMKPALGVTPEEYKFITTTNFESAFHLCQLAHPLLKASGRGTVVFNSSIAGMVGIDMFCLYAATKGALNQLTKSLACEWAKDNIRTNCVAPGYIKTPLIQNALEDEAFVAGETRRIPMGRLGEKERRKPWRREPIAGPTAEKIDGLSVRQQLWSPEAPKGSVEELARFGAAVHTCSRNEAELSRCLQRWEAMNLKVTGSVCDVSSPVEREKLMENLKSIFHGKLNILASPVNNAGTGYGSRVTDVTPEGYKLLMSTNLDSAFHLSQLAHPLLKASGSGNIVITSLVGIDNLAVYAATKGAMNQLTRSLACEWAKDNIRANCVAPGYIRTPLIEPVMDVNLATFSFPCVALCLLVSTYV</sequence>
<evidence type="ECO:0000256" key="1">
    <source>
        <dbReference type="ARBA" id="ARBA00022857"/>
    </source>
</evidence>
<dbReference type="InterPro" id="IPR045000">
    <property type="entry name" value="TR"/>
</dbReference>
<dbReference type="InterPro" id="IPR020904">
    <property type="entry name" value="Sc_DH/Rdtase_CS"/>
</dbReference>
<keyword evidence="2" id="KW-0560">Oxidoreductase</keyword>
<reference evidence="3 4" key="1">
    <citation type="journal article" date="2014" name="Agronomy (Basel)">
        <title>A Draft Genome Sequence for Ensete ventricosum, the Drought-Tolerant Tree Against Hunger.</title>
        <authorList>
            <person name="Harrison J."/>
            <person name="Moore K.A."/>
            <person name="Paszkiewicz K."/>
            <person name="Jones T."/>
            <person name="Grant M."/>
            <person name="Ambacheew D."/>
            <person name="Muzemil S."/>
            <person name="Studholme D.J."/>
        </authorList>
    </citation>
    <scope>NUCLEOTIDE SEQUENCE [LARGE SCALE GENOMIC DNA]</scope>
</reference>
<protein>
    <submittedName>
        <fullName evidence="3">Uncharacterized protein</fullName>
    </submittedName>
</protein>
<dbReference type="SUPFAM" id="SSF51735">
    <property type="entry name" value="NAD(P)-binding Rossmann-fold domains"/>
    <property type="match status" value="3"/>
</dbReference>
<evidence type="ECO:0000313" key="4">
    <source>
        <dbReference type="Proteomes" id="UP000287651"/>
    </source>
</evidence>
<comment type="caution">
    <text evidence="3">The sequence shown here is derived from an EMBL/GenBank/DDBJ whole genome shotgun (WGS) entry which is preliminary data.</text>
</comment>
<evidence type="ECO:0000256" key="2">
    <source>
        <dbReference type="ARBA" id="ARBA00023002"/>
    </source>
</evidence>
<dbReference type="Pfam" id="PF13561">
    <property type="entry name" value="adh_short_C2"/>
    <property type="match status" value="1"/>
</dbReference>
<dbReference type="PANTHER" id="PTHR42898">
    <property type="entry name" value="TROPINONE REDUCTASE"/>
    <property type="match status" value="1"/>
</dbReference>
<dbReference type="EMBL" id="AMZH03027666">
    <property type="protein sequence ID" value="RRT34049.1"/>
    <property type="molecule type" value="Genomic_DNA"/>
</dbReference>
<organism evidence="3 4">
    <name type="scientific">Ensete ventricosum</name>
    <name type="common">Abyssinian banana</name>
    <name type="synonym">Musa ensete</name>
    <dbReference type="NCBI Taxonomy" id="4639"/>
    <lineage>
        <taxon>Eukaryota</taxon>
        <taxon>Viridiplantae</taxon>
        <taxon>Streptophyta</taxon>
        <taxon>Embryophyta</taxon>
        <taxon>Tracheophyta</taxon>
        <taxon>Spermatophyta</taxon>
        <taxon>Magnoliopsida</taxon>
        <taxon>Liliopsida</taxon>
        <taxon>Zingiberales</taxon>
        <taxon>Musaceae</taxon>
        <taxon>Ensete</taxon>
    </lineage>
</organism>
<proteinExistence type="predicted"/>